<dbReference type="GeneID" id="128198029"/>
<sequence length="291" mass="32283">MIRNVRLIDHTSYAISILQKTMSKVEERCWCNLKVDDMQFHVKPTVSLILPLIFCSETVLNRVIFADIDLTDGFVVSLQKISIVQHTIQQVWLSRSANDANVEIRATLRMEDVSIGFDVKTEMDNKITHTTGVMIYPLITFAFTISKHLFTDEITVRVVSEVVRTTNVMTFTPETDVTRVFTRLVSFKFANISIGKILLSAINEISSSSSLSADGLSLLEIGLLYRLPNITFSSRQHPATPCNPLDVLGPSSGGSTNTALSGAGSPFHVHLSLIALRTMCPARCHFIFATC</sequence>
<gene>
    <name evidence="2" type="primary">LOC128198029</name>
</gene>
<protein>
    <submittedName>
        <fullName evidence="2">Uncharacterized protein LOC128198029</fullName>
    </submittedName>
</protein>
<dbReference type="Proteomes" id="UP001652582">
    <property type="component" value="Chromosome 9"/>
</dbReference>
<reference evidence="2" key="1">
    <citation type="submission" date="2025-08" db="UniProtKB">
        <authorList>
            <consortium name="RefSeq"/>
        </authorList>
    </citation>
    <scope>IDENTIFICATION</scope>
</reference>
<accession>A0ABM3LKH4</accession>
<evidence type="ECO:0000313" key="2">
    <source>
        <dbReference type="RefSeq" id="XP_052739578.1"/>
    </source>
</evidence>
<proteinExistence type="predicted"/>
<organism evidence="1 2">
    <name type="scientific">Bicyclus anynana</name>
    <name type="common">Squinting bush brown butterfly</name>
    <dbReference type="NCBI Taxonomy" id="110368"/>
    <lineage>
        <taxon>Eukaryota</taxon>
        <taxon>Metazoa</taxon>
        <taxon>Ecdysozoa</taxon>
        <taxon>Arthropoda</taxon>
        <taxon>Hexapoda</taxon>
        <taxon>Insecta</taxon>
        <taxon>Pterygota</taxon>
        <taxon>Neoptera</taxon>
        <taxon>Endopterygota</taxon>
        <taxon>Lepidoptera</taxon>
        <taxon>Glossata</taxon>
        <taxon>Ditrysia</taxon>
        <taxon>Papilionoidea</taxon>
        <taxon>Nymphalidae</taxon>
        <taxon>Satyrinae</taxon>
        <taxon>Satyrini</taxon>
        <taxon>Mycalesina</taxon>
        <taxon>Bicyclus</taxon>
    </lineage>
</organism>
<name>A0ABM3LKH4_BICAN</name>
<dbReference type="RefSeq" id="XP_052739578.1">
    <property type="nucleotide sequence ID" value="XM_052883618.1"/>
</dbReference>
<evidence type="ECO:0000313" key="1">
    <source>
        <dbReference type="Proteomes" id="UP001652582"/>
    </source>
</evidence>
<keyword evidence="1" id="KW-1185">Reference proteome</keyword>